<dbReference type="SUPFAM" id="SSF53474">
    <property type="entry name" value="alpha/beta-Hydrolases"/>
    <property type="match status" value="1"/>
</dbReference>
<dbReference type="STRING" id="1052260.SAMN05660199_04321"/>
<evidence type="ECO:0000313" key="3">
    <source>
        <dbReference type="Proteomes" id="UP000199088"/>
    </source>
</evidence>
<sequence>MTGMTSWLLCHPPLLSAAVLRPLARALRARGDQVAVPDLRHTVETGPGWWSAYTAEAHGYCSAFDGAAPVDAVLGYSGAGVVLPQVAAAVGASRVVWVDAVVPAATGVTLPSVGLRTAVAALARDGRIAPWPTWWGPDAMADLVPDDALRAEITAEAPSLPLDLYDEPVPVPEVWPHDDVTFVHLSRAYDADAEEAGRRGWRVVGDGAGLHTDVATDPAAVLELLR</sequence>
<gene>
    <name evidence="2" type="ORF">SAMN05660199_04321</name>
</gene>
<name>A0A1H0U066_9ACTN</name>
<reference evidence="3" key="1">
    <citation type="submission" date="2016-10" db="EMBL/GenBank/DDBJ databases">
        <authorList>
            <person name="Varghese N."/>
            <person name="Submissions S."/>
        </authorList>
    </citation>
    <scope>NUCLEOTIDE SEQUENCE [LARGE SCALE GENOMIC DNA]</scope>
    <source>
        <strain evidence="3">DSM 45843</strain>
    </source>
</reference>
<keyword evidence="3" id="KW-1185">Reference proteome</keyword>
<dbReference type="Proteomes" id="UP000199088">
    <property type="component" value="Unassembled WGS sequence"/>
</dbReference>
<dbReference type="InterPro" id="IPR029058">
    <property type="entry name" value="AB_hydrolase_fold"/>
</dbReference>
<proteinExistence type="predicted"/>
<feature type="chain" id="PRO_5011450314" description="Alpha/beta hydrolase family protein" evidence="1">
    <location>
        <begin position="18"/>
        <end position="226"/>
    </location>
</feature>
<evidence type="ECO:0008006" key="4">
    <source>
        <dbReference type="Google" id="ProtNLM"/>
    </source>
</evidence>
<dbReference type="AlphaFoldDB" id="A0A1H0U066"/>
<feature type="signal peptide" evidence="1">
    <location>
        <begin position="1"/>
        <end position="17"/>
    </location>
</feature>
<organism evidence="2 3">
    <name type="scientific">Klenkia soli</name>
    <dbReference type="NCBI Taxonomy" id="1052260"/>
    <lineage>
        <taxon>Bacteria</taxon>
        <taxon>Bacillati</taxon>
        <taxon>Actinomycetota</taxon>
        <taxon>Actinomycetes</taxon>
        <taxon>Geodermatophilales</taxon>
        <taxon>Geodermatophilaceae</taxon>
        <taxon>Klenkia</taxon>
    </lineage>
</organism>
<protein>
    <recommendedName>
        <fullName evidence="4">Alpha/beta hydrolase family protein</fullName>
    </recommendedName>
</protein>
<keyword evidence="1" id="KW-0732">Signal</keyword>
<evidence type="ECO:0000256" key="1">
    <source>
        <dbReference type="SAM" id="SignalP"/>
    </source>
</evidence>
<evidence type="ECO:0000313" key="2">
    <source>
        <dbReference type="EMBL" id="SDP59206.1"/>
    </source>
</evidence>
<accession>A0A1H0U066</accession>
<dbReference type="EMBL" id="FNIR01000017">
    <property type="protein sequence ID" value="SDP59206.1"/>
    <property type="molecule type" value="Genomic_DNA"/>
</dbReference>